<evidence type="ECO:0000259" key="12">
    <source>
        <dbReference type="PROSITE" id="PS50262"/>
    </source>
</evidence>
<keyword evidence="2" id="KW-1003">Cell membrane</keyword>
<sequence>MRQKTKVSFVGHVRVTKSFNAMDPSPGTSNLSVPELHFKYKNHFRQMPLEDGYRHDHSRSSTASVVGSSGASLGGTNEHVSRVVNHSITVEATTNNGKRNASRTNAASSSTRSTLSSTTASHTRERRMFITLTYILTGYLICWFPFYVTFDAYAWRPELVPEWLYTLFFWMTYFNSTLNPFIYAYTSNKFRRTFRRMLTCKCCD</sequence>
<keyword evidence="8" id="KW-0675">Receptor</keyword>
<evidence type="ECO:0000256" key="6">
    <source>
        <dbReference type="ARBA" id="ARBA00023136"/>
    </source>
</evidence>
<keyword evidence="14" id="KW-1185">Reference proteome</keyword>
<reference evidence="13" key="3">
    <citation type="submission" date="2023-05" db="EMBL/GenBank/DDBJ databases">
        <authorList>
            <person name="Smith C.H."/>
        </authorList>
    </citation>
    <scope>NUCLEOTIDE SEQUENCE</scope>
    <source>
        <strain evidence="13">CHS0354</strain>
        <tissue evidence="13">Mantle</tissue>
    </source>
</reference>
<comment type="subcellular location">
    <subcellularLocation>
        <location evidence="1">Cell membrane</location>
        <topology evidence="1">Multi-pass membrane protein</topology>
    </subcellularLocation>
</comment>
<feature type="compositionally biased region" description="Low complexity" evidence="10">
    <location>
        <begin position="60"/>
        <end position="73"/>
    </location>
</feature>
<dbReference type="AlphaFoldDB" id="A0AAE0S0K5"/>
<dbReference type="InterPro" id="IPR000276">
    <property type="entry name" value="GPCR_Rhodpsn"/>
</dbReference>
<evidence type="ECO:0000313" key="14">
    <source>
        <dbReference type="Proteomes" id="UP001195483"/>
    </source>
</evidence>
<keyword evidence="9" id="KW-0807">Transducer</keyword>
<evidence type="ECO:0000313" key="13">
    <source>
        <dbReference type="EMBL" id="KAK3582965.1"/>
    </source>
</evidence>
<feature type="domain" description="G-protein coupled receptors family 1 profile" evidence="12">
    <location>
        <begin position="99"/>
        <end position="183"/>
    </location>
</feature>
<feature type="compositionally biased region" description="Low complexity" evidence="10">
    <location>
        <begin position="102"/>
        <end position="119"/>
    </location>
</feature>
<dbReference type="GO" id="GO:0071880">
    <property type="term" value="P:adenylate cyclase-activating adrenergic receptor signaling pathway"/>
    <property type="evidence" value="ECO:0007669"/>
    <property type="project" value="TreeGrafter"/>
</dbReference>
<keyword evidence="5" id="KW-0297">G-protein coupled receptor</keyword>
<proteinExistence type="predicted"/>
<evidence type="ECO:0000256" key="3">
    <source>
        <dbReference type="ARBA" id="ARBA00022692"/>
    </source>
</evidence>
<dbReference type="PROSITE" id="PS50262">
    <property type="entry name" value="G_PROTEIN_RECEP_F1_2"/>
    <property type="match status" value="1"/>
</dbReference>
<feature type="region of interest" description="Disordered" evidence="10">
    <location>
        <begin position="53"/>
        <end position="73"/>
    </location>
</feature>
<dbReference type="Gene3D" id="1.20.1070.10">
    <property type="entry name" value="Rhodopsin 7-helix transmembrane proteins"/>
    <property type="match status" value="1"/>
</dbReference>
<dbReference type="EMBL" id="JAEAOA010001621">
    <property type="protein sequence ID" value="KAK3582965.1"/>
    <property type="molecule type" value="Genomic_DNA"/>
</dbReference>
<dbReference type="InterPro" id="IPR017452">
    <property type="entry name" value="GPCR_Rhodpsn_7TM"/>
</dbReference>
<keyword evidence="3 11" id="KW-0812">Transmembrane</keyword>
<feature type="compositionally biased region" description="Polar residues" evidence="10">
    <location>
        <begin position="89"/>
        <end position="98"/>
    </location>
</feature>
<dbReference type="GO" id="GO:0043410">
    <property type="term" value="P:positive regulation of MAPK cascade"/>
    <property type="evidence" value="ECO:0007669"/>
    <property type="project" value="TreeGrafter"/>
</dbReference>
<dbReference type="PANTHER" id="PTHR24248:SF199">
    <property type="entry name" value="IP13425P-RELATED"/>
    <property type="match status" value="1"/>
</dbReference>
<dbReference type="PRINTS" id="PR00237">
    <property type="entry name" value="GPCRRHODOPSN"/>
</dbReference>
<evidence type="ECO:0000256" key="2">
    <source>
        <dbReference type="ARBA" id="ARBA00022475"/>
    </source>
</evidence>
<keyword evidence="7" id="KW-1015">Disulfide bond</keyword>
<name>A0AAE0S0K5_9BIVA</name>
<dbReference type="Proteomes" id="UP001195483">
    <property type="component" value="Unassembled WGS sequence"/>
</dbReference>
<reference evidence="13" key="2">
    <citation type="journal article" date="2021" name="Genome Biol. Evol.">
        <title>Developing a high-quality reference genome for a parasitic bivalve with doubly uniparental inheritance (Bivalvia: Unionida).</title>
        <authorList>
            <person name="Smith C.H."/>
        </authorList>
    </citation>
    <scope>NUCLEOTIDE SEQUENCE</scope>
    <source>
        <strain evidence="13">CHS0354</strain>
        <tissue evidence="13">Mantle</tissue>
    </source>
</reference>
<evidence type="ECO:0000256" key="8">
    <source>
        <dbReference type="ARBA" id="ARBA00023170"/>
    </source>
</evidence>
<comment type="caution">
    <text evidence="13">The sequence shown here is derived from an EMBL/GenBank/DDBJ whole genome shotgun (WGS) entry which is preliminary data.</text>
</comment>
<accession>A0AAE0S0K5</accession>
<feature type="transmembrane region" description="Helical" evidence="11">
    <location>
        <begin position="167"/>
        <end position="186"/>
    </location>
</feature>
<dbReference type="PANTHER" id="PTHR24248">
    <property type="entry name" value="ADRENERGIC RECEPTOR-RELATED G-PROTEIN COUPLED RECEPTOR"/>
    <property type="match status" value="1"/>
</dbReference>
<evidence type="ECO:0000256" key="10">
    <source>
        <dbReference type="SAM" id="MobiDB-lite"/>
    </source>
</evidence>
<keyword evidence="6 11" id="KW-0472">Membrane</keyword>
<gene>
    <name evidence="13" type="ORF">CHS0354_027079</name>
</gene>
<evidence type="ECO:0000256" key="7">
    <source>
        <dbReference type="ARBA" id="ARBA00023157"/>
    </source>
</evidence>
<evidence type="ECO:0000256" key="5">
    <source>
        <dbReference type="ARBA" id="ARBA00023040"/>
    </source>
</evidence>
<evidence type="ECO:0000256" key="11">
    <source>
        <dbReference type="SAM" id="Phobius"/>
    </source>
</evidence>
<reference evidence="13" key="1">
    <citation type="journal article" date="2021" name="Genome Biol. Evol.">
        <title>A High-Quality Reference Genome for a Parasitic Bivalve with Doubly Uniparental Inheritance (Bivalvia: Unionida).</title>
        <authorList>
            <person name="Smith C.H."/>
        </authorList>
    </citation>
    <scope>NUCLEOTIDE SEQUENCE</scope>
    <source>
        <strain evidence="13">CHS0354</strain>
    </source>
</reference>
<feature type="region of interest" description="Disordered" evidence="10">
    <location>
        <begin position="89"/>
        <end position="119"/>
    </location>
</feature>
<dbReference type="Pfam" id="PF00001">
    <property type="entry name" value="7tm_1"/>
    <property type="match status" value="1"/>
</dbReference>
<evidence type="ECO:0000256" key="4">
    <source>
        <dbReference type="ARBA" id="ARBA00022989"/>
    </source>
</evidence>
<organism evidence="13 14">
    <name type="scientific">Potamilus streckersoni</name>
    <dbReference type="NCBI Taxonomy" id="2493646"/>
    <lineage>
        <taxon>Eukaryota</taxon>
        <taxon>Metazoa</taxon>
        <taxon>Spiralia</taxon>
        <taxon>Lophotrochozoa</taxon>
        <taxon>Mollusca</taxon>
        <taxon>Bivalvia</taxon>
        <taxon>Autobranchia</taxon>
        <taxon>Heteroconchia</taxon>
        <taxon>Palaeoheterodonta</taxon>
        <taxon>Unionida</taxon>
        <taxon>Unionoidea</taxon>
        <taxon>Unionidae</taxon>
        <taxon>Ambleminae</taxon>
        <taxon>Lampsilini</taxon>
        <taxon>Potamilus</taxon>
    </lineage>
</organism>
<evidence type="ECO:0000256" key="9">
    <source>
        <dbReference type="ARBA" id="ARBA00023224"/>
    </source>
</evidence>
<dbReference type="SUPFAM" id="SSF81321">
    <property type="entry name" value="Family A G protein-coupled receptor-like"/>
    <property type="match status" value="1"/>
</dbReference>
<feature type="transmembrane region" description="Helical" evidence="11">
    <location>
        <begin position="128"/>
        <end position="147"/>
    </location>
</feature>
<dbReference type="GO" id="GO:0004993">
    <property type="term" value="F:G protein-coupled serotonin receptor activity"/>
    <property type="evidence" value="ECO:0007669"/>
    <property type="project" value="UniProtKB-ARBA"/>
</dbReference>
<protein>
    <recommendedName>
        <fullName evidence="12">G-protein coupled receptors family 1 profile domain-containing protein</fullName>
    </recommendedName>
</protein>
<keyword evidence="4 11" id="KW-1133">Transmembrane helix</keyword>
<dbReference type="GO" id="GO:0005886">
    <property type="term" value="C:plasma membrane"/>
    <property type="evidence" value="ECO:0007669"/>
    <property type="project" value="UniProtKB-SubCell"/>
</dbReference>
<evidence type="ECO:0000256" key="1">
    <source>
        <dbReference type="ARBA" id="ARBA00004651"/>
    </source>
</evidence>